<dbReference type="InterPro" id="IPR050072">
    <property type="entry name" value="Peptidase_M20A"/>
</dbReference>
<organism evidence="1 2">
    <name type="scientific">Mycolicibacterium celeriflavum</name>
    <name type="common">Mycobacterium celeriflavum</name>
    <dbReference type="NCBI Taxonomy" id="1249101"/>
    <lineage>
        <taxon>Bacteria</taxon>
        <taxon>Bacillati</taxon>
        <taxon>Actinomycetota</taxon>
        <taxon>Actinomycetes</taxon>
        <taxon>Mycobacteriales</taxon>
        <taxon>Mycobacteriaceae</taxon>
        <taxon>Mycolicibacterium</taxon>
    </lineage>
</organism>
<dbReference type="GO" id="GO:0016787">
    <property type="term" value="F:hydrolase activity"/>
    <property type="evidence" value="ECO:0007669"/>
    <property type="project" value="InterPro"/>
</dbReference>
<dbReference type="STRING" id="1249101.BST21_13210"/>
<dbReference type="Proteomes" id="UP000466431">
    <property type="component" value="Chromosome"/>
</dbReference>
<dbReference type="PANTHER" id="PTHR43808">
    <property type="entry name" value="ACETYLORNITHINE DEACETYLASE"/>
    <property type="match status" value="1"/>
</dbReference>
<dbReference type="EMBL" id="AP022591">
    <property type="protein sequence ID" value="BBY44277.1"/>
    <property type="molecule type" value="Genomic_DNA"/>
</dbReference>
<dbReference type="KEGG" id="mcee:MCEL_25720"/>
<dbReference type="SUPFAM" id="SSF53187">
    <property type="entry name" value="Zn-dependent exopeptidases"/>
    <property type="match status" value="1"/>
</dbReference>
<dbReference type="Pfam" id="PF01546">
    <property type="entry name" value="Peptidase_M20"/>
    <property type="match status" value="1"/>
</dbReference>
<evidence type="ECO:0000313" key="2">
    <source>
        <dbReference type="Proteomes" id="UP000466431"/>
    </source>
</evidence>
<dbReference type="OrthoDB" id="7055905at2"/>
<sequence>MTLTAAPVDRTELVELTRTLVAAGQPWCENSLDGPARPPEEVRIAEPVAALLRGWGFTVRLAGRHPTRQNVLATKQFGPGPTLMLNDHLDTYPSGPPSRWTVCTENPYRATELGGRIYARGTSDTRANLATLLTVARRIVAAPPQAGTLSVVLTVDEERNGVEGACYLLEEHGLRPDASITVEPTAWALGGRGGIALATAQTGHALFDISARGRSSHIWRPDTGVNPAQFLAEAITEIRQRPVGDWPISVVGLSAGEAGMAQFTPLEARARVAAVNIGPGVSAGELLLAFQQRVCRLAPAGIDTEVTYVPGPTFVAGTVEMAADDPLVATIDEAYREVTGEAVRHYTKPAFNDTIRFRHAGIPAVTFGPGEDGWAVYDESISIDTMVMATLVLERAVRSYLTGR</sequence>
<reference evidence="1 2" key="1">
    <citation type="journal article" date="2019" name="Emerg. Microbes Infect.">
        <title>Comprehensive subspecies identification of 175 nontuberculous mycobacteria species based on 7547 genomic profiles.</title>
        <authorList>
            <person name="Matsumoto Y."/>
            <person name="Kinjo T."/>
            <person name="Motooka D."/>
            <person name="Nabeya D."/>
            <person name="Jung N."/>
            <person name="Uechi K."/>
            <person name="Horii T."/>
            <person name="Iida T."/>
            <person name="Fujita J."/>
            <person name="Nakamura S."/>
        </authorList>
    </citation>
    <scope>NUCLEOTIDE SEQUENCE [LARGE SCALE GENOMIC DNA]</scope>
    <source>
        <strain evidence="1 2">JCM 18439</strain>
    </source>
</reference>
<name>A0A1X0BTP9_MYCCF</name>
<dbReference type="InterPro" id="IPR002933">
    <property type="entry name" value="Peptidase_M20"/>
</dbReference>
<accession>A0A1X0BTP9</accession>
<keyword evidence="2" id="KW-1185">Reference proteome</keyword>
<gene>
    <name evidence="1" type="ORF">MCEL_25720</name>
</gene>
<evidence type="ECO:0000313" key="1">
    <source>
        <dbReference type="EMBL" id="BBY44277.1"/>
    </source>
</evidence>
<dbReference type="AlphaFoldDB" id="A0A1X0BTP9"/>
<protein>
    <submittedName>
        <fullName evidence="1">Uncharacterized protein</fullName>
    </submittedName>
</protein>
<proteinExistence type="predicted"/>
<dbReference type="Gene3D" id="3.40.630.10">
    <property type="entry name" value="Zn peptidases"/>
    <property type="match status" value="2"/>
</dbReference>
<dbReference type="RefSeq" id="WP_083003019.1">
    <property type="nucleotide sequence ID" value="NZ_AP022591.1"/>
</dbReference>
<dbReference type="PANTHER" id="PTHR43808:SF32">
    <property type="entry name" value="ARGE_DAPE-RELATED DEACYLASE"/>
    <property type="match status" value="1"/>
</dbReference>